<gene>
    <name evidence="2" type="ORF">SAMN04488095_1889</name>
</gene>
<keyword evidence="1" id="KW-0472">Membrane</keyword>
<keyword evidence="1" id="KW-1133">Transmembrane helix</keyword>
<reference evidence="2 3" key="1">
    <citation type="submission" date="2016-10" db="EMBL/GenBank/DDBJ databases">
        <authorList>
            <person name="de Groot N.N."/>
        </authorList>
    </citation>
    <scope>NUCLEOTIDE SEQUENCE [LARGE SCALE GENOMIC DNA]</scope>
    <source>
        <strain evidence="2 3">DSM 19073</strain>
    </source>
</reference>
<organism evidence="2 3">
    <name type="scientific">Jannaschia pohangensis</name>
    <dbReference type="NCBI Taxonomy" id="390807"/>
    <lineage>
        <taxon>Bacteria</taxon>
        <taxon>Pseudomonadati</taxon>
        <taxon>Pseudomonadota</taxon>
        <taxon>Alphaproteobacteria</taxon>
        <taxon>Rhodobacterales</taxon>
        <taxon>Roseobacteraceae</taxon>
        <taxon>Jannaschia</taxon>
    </lineage>
</organism>
<evidence type="ECO:0000313" key="2">
    <source>
        <dbReference type="EMBL" id="SFI97857.1"/>
    </source>
</evidence>
<accession>A0A1I3MLH0</accession>
<evidence type="ECO:0000313" key="3">
    <source>
        <dbReference type="Proteomes" id="UP000199110"/>
    </source>
</evidence>
<evidence type="ECO:0000256" key="1">
    <source>
        <dbReference type="SAM" id="Phobius"/>
    </source>
</evidence>
<sequence length="124" mass="12883">MFGLFCAVVAVAAGACARFDTRPPGAANLGPKTLALLFGFPLGVVVSWIMLRRHFADPVDTFTALEQEPALGYALPAVVALDLFDMVFMVIASVLGALAVTLFAVIGAAVGGMLRKQEVSANDA</sequence>
<name>A0A1I3MLH0_9RHOB</name>
<keyword evidence="3" id="KW-1185">Reference proteome</keyword>
<proteinExistence type="predicted"/>
<protein>
    <submittedName>
        <fullName evidence="2">Uncharacterized protein</fullName>
    </submittedName>
</protein>
<keyword evidence="1" id="KW-0812">Transmembrane</keyword>
<feature type="transmembrane region" description="Helical" evidence="1">
    <location>
        <begin position="33"/>
        <end position="51"/>
    </location>
</feature>
<feature type="transmembrane region" description="Helical" evidence="1">
    <location>
        <begin position="97"/>
        <end position="114"/>
    </location>
</feature>
<dbReference type="Proteomes" id="UP000199110">
    <property type="component" value="Unassembled WGS sequence"/>
</dbReference>
<dbReference type="STRING" id="390807.SAMN04488095_1889"/>
<dbReference type="AlphaFoldDB" id="A0A1I3MLH0"/>
<dbReference type="EMBL" id="FORA01000002">
    <property type="protein sequence ID" value="SFI97857.1"/>
    <property type="molecule type" value="Genomic_DNA"/>
</dbReference>